<reference evidence="1 2" key="1">
    <citation type="submission" date="2024-09" db="EMBL/GenBank/DDBJ databases">
        <authorList>
            <person name="Sun Q."/>
            <person name="Mori K."/>
        </authorList>
    </citation>
    <scope>NUCLEOTIDE SEQUENCE [LARGE SCALE GENOMIC DNA]</scope>
    <source>
        <strain evidence="1 2">JCM 6917</strain>
    </source>
</reference>
<dbReference type="Proteomes" id="UP001589709">
    <property type="component" value="Unassembled WGS sequence"/>
</dbReference>
<proteinExistence type="predicted"/>
<evidence type="ECO:0000313" key="1">
    <source>
        <dbReference type="EMBL" id="MFB9461760.1"/>
    </source>
</evidence>
<dbReference type="InterPro" id="IPR010451">
    <property type="entry name" value="Acetoacetate_decarboxylase"/>
</dbReference>
<evidence type="ECO:0000313" key="2">
    <source>
        <dbReference type="Proteomes" id="UP001589709"/>
    </source>
</evidence>
<protein>
    <submittedName>
        <fullName evidence="1">Acetoacetate decarboxylase family protein</fullName>
    </submittedName>
</protein>
<dbReference type="Gene3D" id="2.40.400.10">
    <property type="entry name" value="Acetoacetate decarboxylase-like"/>
    <property type="match status" value="1"/>
</dbReference>
<name>A0ABV5MUQ7_9ACTN</name>
<dbReference type="Pfam" id="PF06314">
    <property type="entry name" value="ADC"/>
    <property type="match status" value="1"/>
</dbReference>
<dbReference type="EMBL" id="JBHMCY010000004">
    <property type="protein sequence ID" value="MFB9461760.1"/>
    <property type="molecule type" value="Genomic_DNA"/>
</dbReference>
<keyword evidence="2" id="KW-1185">Reference proteome</keyword>
<comment type="caution">
    <text evidence="1">The sequence shown here is derived from an EMBL/GenBank/DDBJ whole genome shotgun (WGS) entry which is preliminary data.</text>
</comment>
<dbReference type="SUPFAM" id="SSF160104">
    <property type="entry name" value="Acetoacetate decarboxylase-like"/>
    <property type="match status" value="1"/>
</dbReference>
<accession>A0ABV5MUQ7</accession>
<dbReference type="RefSeq" id="WP_381341550.1">
    <property type="nucleotide sequence ID" value="NZ_JBHMCY010000004.1"/>
</dbReference>
<dbReference type="InterPro" id="IPR023375">
    <property type="entry name" value="ADC_dom_sf"/>
</dbReference>
<sequence>MEEPAYPPEPWHLRGRMYVSVRRVAPDRLPRWRLPPGARPLIVGGRCTLLVFWVDYRPDGVLAYRELLVAPAVVHRRRIRATAVAVWVDSPASRAGGRALWGIPKELGDLGADAGRFRLRAPGPGSVSGEFTAGRVTVPVRRPLRATLVQWRGAEVVDVPVALSGRLTHGRLRMTADPAGTLAFLTDDSPRPAVRLDDFRCTVGRPRD</sequence>
<gene>
    <name evidence="1" type="ORF">ACFF45_03195</name>
</gene>
<organism evidence="1 2">
    <name type="scientific">Streptomyces cinereospinus</name>
    <dbReference type="NCBI Taxonomy" id="285561"/>
    <lineage>
        <taxon>Bacteria</taxon>
        <taxon>Bacillati</taxon>
        <taxon>Actinomycetota</taxon>
        <taxon>Actinomycetes</taxon>
        <taxon>Kitasatosporales</taxon>
        <taxon>Streptomycetaceae</taxon>
        <taxon>Streptomyces</taxon>
    </lineage>
</organism>